<evidence type="ECO:0000313" key="3">
    <source>
        <dbReference type="EMBL" id="SAL63083.1"/>
    </source>
</evidence>
<evidence type="ECO:0000256" key="2">
    <source>
        <dbReference type="SAM" id="SignalP"/>
    </source>
</evidence>
<feature type="chain" id="PRO_5011114040" description="NHL repeat protein" evidence="2">
    <location>
        <begin position="22"/>
        <end position="356"/>
    </location>
</feature>
<keyword evidence="2" id="KW-0732">Signal</keyword>
<dbReference type="OrthoDB" id="9061110at2"/>
<keyword evidence="4" id="KW-1185">Reference proteome</keyword>
<accession>A0A158J3M5</accession>
<feature type="region of interest" description="Disordered" evidence="1">
    <location>
        <begin position="328"/>
        <end position="356"/>
    </location>
</feature>
<evidence type="ECO:0000313" key="4">
    <source>
        <dbReference type="Proteomes" id="UP000054770"/>
    </source>
</evidence>
<protein>
    <recommendedName>
        <fullName evidence="5">NHL repeat protein</fullName>
    </recommendedName>
</protein>
<comment type="caution">
    <text evidence="3">The sequence shown here is derived from an EMBL/GenBank/DDBJ whole genome shotgun (WGS) entry which is preliminary data.</text>
</comment>
<evidence type="ECO:0000256" key="1">
    <source>
        <dbReference type="SAM" id="MobiDB-lite"/>
    </source>
</evidence>
<dbReference type="EMBL" id="FCON02000033">
    <property type="protein sequence ID" value="SAL63083.1"/>
    <property type="molecule type" value="Genomic_DNA"/>
</dbReference>
<organism evidence="3 4">
    <name type="scientific">Caballeronia choica</name>
    <dbReference type="NCBI Taxonomy" id="326476"/>
    <lineage>
        <taxon>Bacteria</taxon>
        <taxon>Pseudomonadati</taxon>
        <taxon>Pseudomonadota</taxon>
        <taxon>Betaproteobacteria</taxon>
        <taxon>Burkholderiales</taxon>
        <taxon>Burkholderiaceae</taxon>
        <taxon>Caballeronia</taxon>
    </lineage>
</organism>
<reference evidence="3" key="1">
    <citation type="submission" date="2016-01" db="EMBL/GenBank/DDBJ databases">
        <authorList>
            <person name="Peeters C."/>
        </authorList>
    </citation>
    <scope>NUCLEOTIDE SEQUENCE [LARGE SCALE GENOMIC DNA]</scope>
    <source>
        <strain evidence="3">LMG 22940</strain>
    </source>
</reference>
<dbReference type="Proteomes" id="UP000054770">
    <property type="component" value="Unassembled WGS sequence"/>
</dbReference>
<name>A0A158J3M5_9BURK</name>
<feature type="signal peptide" evidence="2">
    <location>
        <begin position="1"/>
        <end position="21"/>
    </location>
</feature>
<proteinExistence type="predicted"/>
<dbReference type="RefSeq" id="WP_087645472.1">
    <property type="nucleotide sequence ID" value="NZ_FCON02000033.1"/>
</dbReference>
<gene>
    <name evidence="3" type="ORF">AWB68_03364</name>
</gene>
<sequence length="356" mass="37222">MKPALCVAVASMIFGVQLAHATCPNDAVFLTLGDQIRGYSLRANGATEPCQVLQGPLTTLMTAGAMVFDKNDSFHVAQFLSNSTVDIFPQNAEGNQAPSRSFMLTMTNDLLSIAVDSHLNDFVMTVRPSEAGVLVARANSSGPLPNPIRIADPNINQYVSVAIDKDDNLLIAGYDIRGAVIIDTLGTSRSITSPPLLRSLTGSKTGLLPGGVGFARNDMTIAVDPRTDELFVYNATTDLTQIQVSVFAANANGDAPPVRTISGPATGITGPSLQGDKIAISADGRLLVAEPNLHILAFAPGARGNVAPSQVIADSTAGPATQGGIAVRSAEGGQHDENECARKRTKGGEWTKAWTN</sequence>
<feature type="compositionally biased region" description="Basic and acidic residues" evidence="1">
    <location>
        <begin position="333"/>
        <end position="349"/>
    </location>
</feature>
<dbReference type="AlphaFoldDB" id="A0A158J3M5"/>
<dbReference type="InterPro" id="IPR011042">
    <property type="entry name" value="6-blade_b-propeller_TolB-like"/>
</dbReference>
<evidence type="ECO:0008006" key="5">
    <source>
        <dbReference type="Google" id="ProtNLM"/>
    </source>
</evidence>
<dbReference type="Gene3D" id="2.120.10.30">
    <property type="entry name" value="TolB, C-terminal domain"/>
    <property type="match status" value="1"/>
</dbReference>
<dbReference type="SUPFAM" id="SSF63829">
    <property type="entry name" value="Calcium-dependent phosphotriesterase"/>
    <property type="match status" value="1"/>
</dbReference>